<proteinExistence type="predicted"/>
<evidence type="ECO:0000313" key="2">
    <source>
        <dbReference type="EMBL" id="EEB33900.1"/>
    </source>
</evidence>
<dbReference type="HOGENOM" id="CLU_2464073_0_0_7"/>
<reference evidence="2 3" key="1">
    <citation type="submission" date="2008-10" db="EMBL/GenBank/DDBJ databases">
        <title>Draft genome sequence of Desulvovibrio piger (ATCC 29098).</title>
        <authorList>
            <person name="Sudarsanam P."/>
            <person name="Ley R."/>
            <person name="Guruge J."/>
            <person name="Turnbaugh P.J."/>
            <person name="Mahowald M."/>
            <person name="Liep D."/>
            <person name="Gordon J."/>
        </authorList>
    </citation>
    <scope>NUCLEOTIDE SEQUENCE [LARGE SCALE GENOMIC DNA]</scope>
    <source>
        <strain evidence="2 3">ATCC 29098</strain>
    </source>
</reference>
<dbReference type="EMBL" id="ABXU01000029">
    <property type="protein sequence ID" value="EEB33900.1"/>
    <property type="molecule type" value="Genomic_DNA"/>
</dbReference>
<organism evidence="2 3">
    <name type="scientific">Desulfovibrio piger ATCC 29098</name>
    <dbReference type="NCBI Taxonomy" id="411464"/>
    <lineage>
        <taxon>Bacteria</taxon>
        <taxon>Pseudomonadati</taxon>
        <taxon>Thermodesulfobacteriota</taxon>
        <taxon>Desulfovibrionia</taxon>
        <taxon>Desulfovibrionales</taxon>
        <taxon>Desulfovibrionaceae</taxon>
        <taxon>Desulfovibrio</taxon>
    </lineage>
</organism>
<feature type="region of interest" description="Disordered" evidence="1">
    <location>
        <begin position="1"/>
        <end position="21"/>
    </location>
</feature>
<dbReference type="Proteomes" id="UP000003676">
    <property type="component" value="Unassembled WGS sequence"/>
</dbReference>
<protein>
    <submittedName>
        <fullName evidence="2">Uncharacterized protein</fullName>
    </submittedName>
</protein>
<sequence length="88" mass="9433">MAATKLSLPRQLQPDSRTAPEKGLFLYPAVPGKAFAGSGKTMAKDLSVGHTGFQRCRAGVGKVSLPRQEGEEERGGQRTCPELFMKNG</sequence>
<evidence type="ECO:0000313" key="3">
    <source>
        <dbReference type="Proteomes" id="UP000003676"/>
    </source>
</evidence>
<gene>
    <name evidence="2" type="ORF">DESPIG_01191</name>
</gene>
<dbReference type="AlphaFoldDB" id="B6WSY8"/>
<name>B6WSY8_9BACT</name>
<comment type="caution">
    <text evidence="2">The sequence shown here is derived from an EMBL/GenBank/DDBJ whole genome shotgun (WGS) entry which is preliminary data.</text>
</comment>
<feature type="region of interest" description="Disordered" evidence="1">
    <location>
        <begin position="65"/>
        <end position="88"/>
    </location>
</feature>
<reference evidence="2 3" key="2">
    <citation type="submission" date="2008-10" db="EMBL/GenBank/DDBJ databases">
        <authorList>
            <person name="Fulton L."/>
            <person name="Clifton S."/>
            <person name="Fulton B."/>
            <person name="Xu J."/>
            <person name="Minx P."/>
            <person name="Pepin K.H."/>
            <person name="Johnson M."/>
            <person name="Bhonagiri V."/>
            <person name="Nash W.E."/>
            <person name="Mardis E.R."/>
            <person name="Wilson R.K."/>
        </authorList>
    </citation>
    <scope>NUCLEOTIDE SEQUENCE [LARGE SCALE GENOMIC DNA]</scope>
    <source>
        <strain evidence="2 3">ATCC 29098</strain>
    </source>
</reference>
<evidence type="ECO:0000256" key="1">
    <source>
        <dbReference type="SAM" id="MobiDB-lite"/>
    </source>
</evidence>
<accession>B6WSY8</accession>